<dbReference type="EMBL" id="JBHTAS010000001">
    <property type="protein sequence ID" value="MFC7140564.1"/>
    <property type="molecule type" value="Genomic_DNA"/>
</dbReference>
<comment type="subcellular location">
    <subcellularLocation>
        <location evidence="1">Cell membrane</location>
        <topology evidence="1">Multi-pass membrane protein</topology>
    </subcellularLocation>
</comment>
<dbReference type="PANTHER" id="PTHR35402:SF1">
    <property type="entry name" value="TYPE II SECRETION SYSTEM PROTEIN GSPF DOMAIN-CONTAINING PROTEIN"/>
    <property type="match status" value="1"/>
</dbReference>
<keyword evidence="5 7" id="KW-0472">Membrane</keyword>
<dbReference type="GO" id="GO:0005886">
    <property type="term" value="C:plasma membrane"/>
    <property type="evidence" value="ECO:0007669"/>
    <property type="project" value="UniProtKB-SubCell"/>
</dbReference>
<feature type="domain" description="Type II secretion system protein GspF" evidence="8">
    <location>
        <begin position="223"/>
        <end position="351"/>
    </location>
</feature>
<gene>
    <name evidence="9" type="ORF">ACFQMA_12100</name>
</gene>
<sequence>MPDDEARPPGADSDVEADPREEWTARREETDDLGADHPDGRSDRDTAVTADGEALGDTDTEATAAHNPEESFLRPSGATAGFESIDREDLREHYGPIRTFFKRRAGRYQAFQRRLTQAWLRDTYDIYLAAMVGHMILIVAAAVALALVASVGLLAAAHFWTLSGLTGATGLSVPALAGSVAGALVAGGVVAAGLYYLWRRVYRVRMRIDRRRREIDYNLPYALTFMYALSRAGVSFDRILVRLADAEETYGAVSQEFDRVVRDVEVFGNNLYIGLENLRAVTPSTELRRFTDDITTVLESGGDISGFLRDEVDDQLDAAVEAQEAYVERLELLSEVFVVGFVAAPLFLLVVLIVVSFLGEETLDAIRLLIYVAIPLALTGFAVLIDVVSQPFRSTPVEFSPGRARPAPPAPGEADPDWREEYQRTKRLQGIRTRLVNQLVQVREAPERAFLFSVPIAVALPAAGVLTGAVPLGVDAMVANPVAVSTELVVAPLVVATAPVAVVYEYRARQEAAFQRRFPDVLDLLAVSNRRGLSLTAALAIVADSTSGRIGAELERLRNDIRWNFDTAEAFEAFGDRIASPELTRTVKLVAEGSRATSDLHTVLDVAAADTAERARRRSQRRQALQSYLAIIVIGFLVYLLVVLMLSTSFLDPIETYAAELPPAVDSGPVSLAAIPVDQYRTVLFHSALIQGFGSGLLAGKLAEDSLYAGLKYAIGLLVVAVVAFTIV</sequence>
<proteinExistence type="predicted"/>
<feature type="transmembrane region" description="Helical" evidence="7">
    <location>
        <begin position="707"/>
        <end position="727"/>
    </location>
</feature>
<evidence type="ECO:0000256" key="7">
    <source>
        <dbReference type="SAM" id="Phobius"/>
    </source>
</evidence>
<keyword evidence="2" id="KW-1003">Cell membrane</keyword>
<dbReference type="InterPro" id="IPR018076">
    <property type="entry name" value="T2SS_GspF_dom"/>
</dbReference>
<protein>
    <submittedName>
        <fullName evidence="9">Type II secretion system F family protein</fullName>
    </submittedName>
</protein>
<name>A0ABD5XZT7_9EURY</name>
<organism evidence="9 10">
    <name type="scientific">Halosimplex aquaticum</name>
    <dbReference type="NCBI Taxonomy" id="3026162"/>
    <lineage>
        <taxon>Archaea</taxon>
        <taxon>Methanobacteriati</taxon>
        <taxon>Methanobacteriota</taxon>
        <taxon>Stenosarchaea group</taxon>
        <taxon>Halobacteria</taxon>
        <taxon>Halobacteriales</taxon>
        <taxon>Haloarculaceae</taxon>
        <taxon>Halosimplex</taxon>
    </lineage>
</organism>
<dbReference type="RefSeq" id="WP_274326119.1">
    <property type="nucleotide sequence ID" value="NZ_CP118158.1"/>
</dbReference>
<dbReference type="Pfam" id="PF00482">
    <property type="entry name" value="T2SSF"/>
    <property type="match status" value="2"/>
</dbReference>
<accession>A0ABD5XZT7</accession>
<feature type="transmembrane region" description="Helical" evidence="7">
    <location>
        <begin position="126"/>
        <end position="155"/>
    </location>
</feature>
<keyword evidence="3 7" id="KW-0812">Transmembrane</keyword>
<keyword evidence="4 7" id="KW-1133">Transmembrane helix</keyword>
<feature type="transmembrane region" description="Helical" evidence="7">
    <location>
        <begin position="365"/>
        <end position="385"/>
    </location>
</feature>
<evidence type="ECO:0000256" key="1">
    <source>
        <dbReference type="ARBA" id="ARBA00004651"/>
    </source>
</evidence>
<comment type="caution">
    <text evidence="9">The sequence shown here is derived from an EMBL/GenBank/DDBJ whole genome shotgun (WGS) entry which is preliminary data.</text>
</comment>
<feature type="transmembrane region" description="Helical" evidence="7">
    <location>
        <begin position="624"/>
        <end position="646"/>
    </location>
</feature>
<evidence type="ECO:0000256" key="6">
    <source>
        <dbReference type="SAM" id="MobiDB-lite"/>
    </source>
</evidence>
<feature type="transmembrane region" description="Helical" evidence="7">
    <location>
        <begin position="482"/>
        <end position="506"/>
    </location>
</feature>
<feature type="domain" description="Type II secretion system protein GspF" evidence="8">
    <location>
        <begin position="522"/>
        <end position="646"/>
    </location>
</feature>
<dbReference type="AlphaFoldDB" id="A0ABD5XZT7"/>
<feature type="region of interest" description="Disordered" evidence="6">
    <location>
        <begin position="1"/>
        <end position="76"/>
    </location>
</feature>
<feature type="transmembrane region" description="Helical" evidence="7">
    <location>
        <begin position="449"/>
        <end position="470"/>
    </location>
</feature>
<evidence type="ECO:0000256" key="4">
    <source>
        <dbReference type="ARBA" id="ARBA00022989"/>
    </source>
</evidence>
<feature type="transmembrane region" description="Helical" evidence="7">
    <location>
        <begin position="175"/>
        <end position="198"/>
    </location>
</feature>
<dbReference type="Proteomes" id="UP001596432">
    <property type="component" value="Unassembled WGS sequence"/>
</dbReference>
<evidence type="ECO:0000256" key="2">
    <source>
        <dbReference type="ARBA" id="ARBA00022475"/>
    </source>
</evidence>
<dbReference type="Gene3D" id="1.20.81.30">
    <property type="entry name" value="Type II secretion system (T2SS), domain F"/>
    <property type="match status" value="1"/>
</dbReference>
<feature type="transmembrane region" description="Helical" evidence="7">
    <location>
        <begin position="336"/>
        <end position="359"/>
    </location>
</feature>
<dbReference type="InterPro" id="IPR042094">
    <property type="entry name" value="T2SS_GspF_sf"/>
</dbReference>
<keyword evidence="10" id="KW-1185">Reference proteome</keyword>
<dbReference type="PANTHER" id="PTHR35402">
    <property type="entry name" value="INTEGRAL MEMBRANE PROTEIN-RELATED"/>
    <property type="match status" value="1"/>
</dbReference>
<evidence type="ECO:0000256" key="5">
    <source>
        <dbReference type="ARBA" id="ARBA00023136"/>
    </source>
</evidence>
<reference evidence="9 10" key="1">
    <citation type="journal article" date="2019" name="Int. J. Syst. Evol. Microbiol.">
        <title>The Global Catalogue of Microorganisms (GCM) 10K type strain sequencing project: providing services to taxonomists for standard genome sequencing and annotation.</title>
        <authorList>
            <consortium name="The Broad Institute Genomics Platform"/>
            <consortium name="The Broad Institute Genome Sequencing Center for Infectious Disease"/>
            <person name="Wu L."/>
            <person name="Ma J."/>
        </authorList>
    </citation>
    <scope>NUCLEOTIDE SEQUENCE [LARGE SCALE GENOMIC DNA]</scope>
    <source>
        <strain evidence="9 10">XZYJT29</strain>
    </source>
</reference>
<feature type="compositionally biased region" description="Basic and acidic residues" evidence="6">
    <location>
        <begin position="17"/>
        <end position="46"/>
    </location>
</feature>
<dbReference type="GeneID" id="78820860"/>
<evidence type="ECO:0000313" key="10">
    <source>
        <dbReference type="Proteomes" id="UP001596432"/>
    </source>
</evidence>
<evidence type="ECO:0000259" key="8">
    <source>
        <dbReference type="Pfam" id="PF00482"/>
    </source>
</evidence>
<evidence type="ECO:0000313" key="9">
    <source>
        <dbReference type="EMBL" id="MFC7140564.1"/>
    </source>
</evidence>
<evidence type="ECO:0000256" key="3">
    <source>
        <dbReference type="ARBA" id="ARBA00022692"/>
    </source>
</evidence>
<dbReference type="InterPro" id="IPR056569">
    <property type="entry name" value="ArlJ-like"/>
</dbReference>